<sequence length="280" mass="28548">MKPGMDGAGWKLDGSTVLLGIVGDPVAQVKAPQPLTERLQATGINAVLVPLQVAPGALAAVLHELLHIRNFAGLIVTVPHKQAAAQAAGPASERALRIGAANVLRRSGSAWEADLFDGLGFVRGLQRAGHAVPGRTACILGAGGAASAIAFALAEAGAKALRIHDIAGERTDALLRRLQAADIEARRWDGVDTGGADLLVNATPLGMKPADPLPLPAASLHPALVVADVVMQPAVTALMAAAAERGCPVQGGRPMMEEQLAMMQDFFAPAIAAAAAGEAR</sequence>
<keyword evidence="6" id="KW-1185">Reference proteome</keyword>
<dbReference type="GO" id="GO:0004764">
    <property type="term" value="F:shikimate 3-dehydrogenase (NADP+) activity"/>
    <property type="evidence" value="ECO:0007669"/>
    <property type="project" value="InterPro"/>
</dbReference>
<evidence type="ECO:0000313" key="6">
    <source>
        <dbReference type="Proteomes" id="UP000541185"/>
    </source>
</evidence>
<dbReference type="EMBL" id="JABBFX010000003">
    <property type="protein sequence ID" value="NML47395.1"/>
    <property type="molecule type" value="Genomic_DNA"/>
</dbReference>
<evidence type="ECO:0000313" key="5">
    <source>
        <dbReference type="EMBL" id="NML47395.1"/>
    </source>
</evidence>
<dbReference type="InterPro" id="IPR022893">
    <property type="entry name" value="Shikimate_DH_fam"/>
</dbReference>
<dbReference type="PANTHER" id="PTHR21089">
    <property type="entry name" value="SHIKIMATE DEHYDROGENASE"/>
    <property type="match status" value="1"/>
</dbReference>
<keyword evidence="3" id="KW-0057">Aromatic amino acid biosynthesis</keyword>
<organism evidence="5 6">
    <name type="scientific">Ramlibacter agri</name>
    <dbReference type="NCBI Taxonomy" id="2728837"/>
    <lineage>
        <taxon>Bacteria</taxon>
        <taxon>Pseudomonadati</taxon>
        <taxon>Pseudomonadota</taxon>
        <taxon>Betaproteobacteria</taxon>
        <taxon>Burkholderiales</taxon>
        <taxon>Comamonadaceae</taxon>
        <taxon>Ramlibacter</taxon>
    </lineage>
</organism>
<feature type="domain" description="Shikimate dehydrogenase substrate binding N-terminal" evidence="4">
    <location>
        <begin position="21"/>
        <end position="104"/>
    </location>
</feature>
<evidence type="ECO:0000259" key="4">
    <source>
        <dbReference type="Pfam" id="PF08501"/>
    </source>
</evidence>
<accession>A0A848H9E7</accession>
<dbReference type="RefSeq" id="WP_169421675.1">
    <property type="nucleotide sequence ID" value="NZ_JABBFX010000003.1"/>
</dbReference>
<dbReference type="Gene3D" id="3.40.50.720">
    <property type="entry name" value="NAD(P)-binding Rossmann-like Domain"/>
    <property type="match status" value="1"/>
</dbReference>
<evidence type="ECO:0000256" key="2">
    <source>
        <dbReference type="ARBA" id="ARBA00023002"/>
    </source>
</evidence>
<keyword evidence="3" id="KW-0028">Amino-acid biosynthesis</keyword>
<proteinExistence type="predicted"/>
<dbReference type="PANTHER" id="PTHR21089:SF1">
    <property type="entry name" value="BIFUNCTIONAL 3-DEHYDROQUINATE DEHYDRATASE_SHIKIMATE DEHYDROGENASE, CHLOROPLASTIC"/>
    <property type="match status" value="1"/>
</dbReference>
<dbReference type="InterPro" id="IPR036291">
    <property type="entry name" value="NAD(P)-bd_dom_sf"/>
</dbReference>
<gene>
    <name evidence="5" type="ORF">HHL11_26840</name>
</gene>
<dbReference type="Proteomes" id="UP000541185">
    <property type="component" value="Unassembled WGS sequence"/>
</dbReference>
<name>A0A848H9E7_9BURK</name>
<dbReference type="Pfam" id="PF08501">
    <property type="entry name" value="Shikimate_dh_N"/>
    <property type="match status" value="1"/>
</dbReference>
<reference evidence="5 6" key="1">
    <citation type="submission" date="2020-04" db="EMBL/GenBank/DDBJ databases">
        <title>Ramlibacter sp. G-1-2-2 isolated from soil.</title>
        <authorList>
            <person name="Dahal R.H."/>
        </authorList>
    </citation>
    <scope>NUCLEOTIDE SEQUENCE [LARGE SCALE GENOMIC DNA]</scope>
    <source>
        <strain evidence="5 6">G-1-2-2</strain>
    </source>
</reference>
<dbReference type="GO" id="GO:0009073">
    <property type="term" value="P:aromatic amino acid family biosynthetic process"/>
    <property type="evidence" value="ECO:0007669"/>
    <property type="project" value="UniProtKB-KW"/>
</dbReference>
<dbReference type="SUPFAM" id="SSF53223">
    <property type="entry name" value="Aminoacid dehydrogenase-like, N-terminal domain"/>
    <property type="match status" value="1"/>
</dbReference>
<dbReference type="GO" id="GO:0009423">
    <property type="term" value="P:chorismate biosynthetic process"/>
    <property type="evidence" value="ECO:0007669"/>
    <property type="project" value="TreeGrafter"/>
</dbReference>
<dbReference type="SUPFAM" id="SSF51735">
    <property type="entry name" value="NAD(P)-binding Rossmann-fold domains"/>
    <property type="match status" value="1"/>
</dbReference>
<dbReference type="GO" id="GO:0050661">
    <property type="term" value="F:NADP binding"/>
    <property type="evidence" value="ECO:0007669"/>
    <property type="project" value="TreeGrafter"/>
</dbReference>
<dbReference type="AlphaFoldDB" id="A0A848H9E7"/>
<protein>
    <submittedName>
        <fullName evidence="5">Shikimate dehydrogenase</fullName>
    </submittedName>
</protein>
<comment type="caution">
    <text evidence="5">The sequence shown here is derived from an EMBL/GenBank/DDBJ whole genome shotgun (WGS) entry which is preliminary data.</text>
</comment>
<comment type="pathway">
    <text evidence="1">Metabolic intermediate biosynthesis; chorismate biosynthesis; chorismate from D-erythrose 4-phosphate and phosphoenolpyruvate: step 4/7.</text>
</comment>
<dbReference type="Gene3D" id="3.40.50.10860">
    <property type="entry name" value="Leucine Dehydrogenase, chain A, domain 1"/>
    <property type="match status" value="1"/>
</dbReference>
<dbReference type="GO" id="GO:0005829">
    <property type="term" value="C:cytosol"/>
    <property type="evidence" value="ECO:0007669"/>
    <property type="project" value="TreeGrafter"/>
</dbReference>
<dbReference type="InterPro" id="IPR013708">
    <property type="entry name" value="Shikimate_DH-bd_N"/>
</dbReference>
<evidence type="ECO:0000256" key="3">
    <source>
        <dbReference type="ARBA" id="ARBA00023141"/>
    </source>
</evidence>
<dbReference type="InterPro" id="IPR046346">
    <property type="entry name" value="Aminoacid_DH-like_N_sf"/>
</dbReference>
<dbReference type="GO" id="GO:0019632">
    <property type="term" value="P:shikimate metabolic process"/>
    <property type="evidence" value="ECO:0007669"/>
    <property type="project" value="TreeGrafter"/>
</dbReference>
<keyword evidence="2" id="KW-0560">Oxidoreductase</keyword>
<evidence type="ECO:0000256" key="1">
    <source>
        <dbReference type="ARBA" id="ARBA00004871"/>
    </source>
</evidence>